<dbReference type="InterPro" id="IPR006657">
    <property type="entry name" value="MoPterin_dinucl-bd_dom"/>
</dbReference>
<keyword evidence="3" id="KW-0408">Iron</keyword>
<dbReference type="Proteomes" id="UP000294508">
    <property type="component" value="Unassembled WGS sequence"/>
</dbReference>
<dbReference type="InterPro" id="IPR050123">
    <property type="entry name" value="Prok_molybdopt-oxidoreductase"/>
</dbReference>
<dbReference type="EMBL" id="SLWN01000001">
    <property type="protein sequence ID" value="TCO35652.1"/>
    <property type="molecule type" value="Genomic_DNA"/>
</dbReference>
<comment type="caution">
    <text evidence="6">The sequence shown here is derived from an EMBL/GenBank/DDBJ whole genome shotgun (WGS) entry which is preliminary data.</text>
</comment>
<accession>A0A4R2HW56</accession>
<dbReference type="InterPro" id="IPR006963">
    <property type="entry name" value="Mopterin_OxRdtase_4Fe-4S_dom"/>
</dbReference>
<evidence type="ECO:0000256" key="4">
    <source>
        <dbReference type="ARBA" id="ARBA00023014"/>
    </source>
</evidence>
<sequence>MGDVRDRVADVWGDRTPHAKDTAWPVRVDQELSVAEAEVERWVQSACVLCSNGCACDIAVKDGRMVGVRGRATDRINHGRLGPKGLYGSWQWSDEDRLTQPLVRRGSELVETSWDEAMDRIVAESKKRHPLRHGFYTSGQLFLEEYYTLAVIGKAGLGTPHMDGNTRLCTATAAAALKETFGSDGQPGTYNDIEACDALFLFGHNMAATQTVLWSRVLDRVQGPDTPLVVAVDPRSTPVAEIARRTGGVHLSPLPGTNQALMNGLLRELIEHDWVDHDWIGRHTIGYDDLAATVAPYTPDKVAEICGVPADAIRRTAEIFGTSDRVLSTVLQGFYQSHQATAASCQVNNLHLLRGLIGRPGCGVLQMNGQPTAENTRECGADGDLPGFRNWANPAHIDELARLWNVDPLVIPHWAPPTHAMQLWRYVEQGSIDFLWISATNPAVSLPELPRIRDILAKDDLFLVVQDGFLTETAQYADVVLPAALWGEKQGTFTNASRTVHLSEQAVDPPGQARSDLAIFLDYAHRMEFRDKDDRPLIRWSTPEEVFEAWKECSRGRPCDYSGLTYDVLRGGSGIPWPCTTDAPDGTDRLYSDWVFPTEPDVCEDYGHDLLTGASTTPDKYKATAPGGRAFLKAAEYTAAPEHPTDEFPLIATTGRSPYHFHTRTKTGRAPRLRAAEPKVWVELSKPDAEGLGLHEGERAVVESRRGQVEAEVRIGEPREGVVFLPFHFGYWDNESGPPSAANELTVTEWDPVSKQPMFKVSAVRVRKTGE</sequence>
<feature type="domain" description="4Fe-4S Mo/W bis-MGD-type" evidence="5">
    <location>
        <begin position="40"/>
        <end position="96"/>
    </location>
</feature>
<dbReference type="Pfam" id="PF01568">
    <property type="entry name" value="Molydop_binding"/>
    <property type="match status" value="1"/>
</dbReference>
<dbReference type="GO" id="GO:0043546">
    <property type="term" value="F:molybdopterin cofactor binding"/>
    <property type="evidence" value="ECO:0007669"/>
    <property type="project" value="InterPro"/>
</dbReference>
<keyword evidence="7" id="KW-1185">Reference proteome</keyword>
<evidence type="ECO:0000256" key="3">
    <source>
        <dbReference type="ARBA" id="ARBA00023004"/>
    </source>
</evidence>
<evidence type="ECO:0000256" key="2">
    <source>
        <dbReference type="ARBA" id="ARBA00022723"/>
    </source>
</evidence>
<dbReference type="PANTHER" id="PTHR43105">
    <property type="entry name" value="RESPIRATORY NITRATE REDUCTASE"/>
    <property type="match status" value="1"/>
</dbReference>
<keyword evidence="2" id="KW-0479">Metal-binding</keyword>
<dbReference type="SUPFAM" id="SSF50692">
    <property type="entry name" value="ADC-like"/>
    <property type="match status" value="1"/>
</dbReference>
<dbReference type="SMART" id="SM00926">
    <property type="entry name" value="Molybdop_Fe4S4"/>
    <property type="match status" value="1"/>
</dbReference>
<dbReference type="Pfam" id="PF00384">
    <property type="entry name" value="Molybdopterin"/>
    <property type="match status" value="1"/>
</dbReference>
<evidence type="ECO:0000313" key="7">
    <source>
        <dbReference type="Proteomes" id="UP000294508"/>
    </source>
</evidence>
<protein>
    <submittedName>
        <fullName evidence="6">Anaerobic selenocysteine-containing dehydrogenase</fullName>
    </submittedName>
</protein>
<dbReference type="GO" id="GO:0046872">
    <property type="term" value="F:metal ion binding"/>
    <property type="evidence" value="ECO:0007669"/>
    <property type="project" value="UniProtKB-KW"/>
</dbReference>
<reference evidence="6 7" key="1">
    <citation type="journal article" date="2015" name="Stand. Genomic Sci.">
        <title>Genomic Encyclopedia of Bacterial and Archaeal Type Strains, Phase III: the genomes of soil and plant-associated and newly described type strains.</title>
        <authorList>
            <person name="Whitman W.B."/>
            <person name="Woyke T."/>
            <person name="Klenk H.P."/>
            <person name="Zhou Y."/>
            <person name="Lilburn T.G."/>
            <person name="Beck B.J."/>
            <person name="De Vos P."/>
            <person name="Vandamme P."/>
            <person name="Eisen J.A."/>
            <person name="Garrity G."/>
            <person name="Hugenholtz P."/>
            <person name="Kyrpides N.C."/>
        </authorList>
    </citation>
    <scope>NUCLEOTIDE SEQUENCE [LARGE SCALE GENOMIC DNA]</scope>
    <source>
        <strain evidence="6 7">VKM Ac-2572</strain>
    </source>
</reference>
<name>A0A4R2HW56_9ACTN</name>
<dbReference type="PROSITE" id="PS51669">
    <property type="entry name" value="4FE4S_MOW_BIS_MGD"/>
    <property type="match status" value="1"/>
</dbReference>
<dbReference type="GO" id="GO:0051539">
    <property type="term" value="F:4 iron, 4 sulfur cluster binding"/>
    <property type="evidence" value="ECO:0007669"/>
    <property type="project" value="UniProtKB-KW"/>
</dbReference>
<evidence type="ECO:0000256" key="1">
    <source>
        <dbReference type="ARBA" id="ARBA00022485"/>
    </source>
</evidence>
<dbReference type="InterPro" id="IPR009010">
    <property type="entry name" value="Asp_de-COase-like_dom_sf"/>
</dbReference>
<dbReference type="CDD" id="cd00508">
    <property type="entry name" value="MopB_CT_Fdh-Nap-like"/>
    <property type="match status" value="1"/>
</dbReference>
<dbReference type="Gene3D" id="3.40.228.10">
    <property type="entry name" value="Dimethylsulfoxide Reductase, domain 2"/>
    <property type="match status" value="1"/>
</dbReference>
<dbReference type="Gene3D" id="2.20.25.90">
    <property type="entry name" value="ADC-like domains"/>
    <property type="match status" value="1"/>
</dbReference>
<keyword evidence="1" id="KW-0004">4Fe-4S</keyword>
<gene>
    <name evidence="6" type="ORF">EV652_101537</name>
</gene>
<dbReference type="AlphaFoldDB" id="A0A4R2HW56"/>
<evidence type="ECO:0000313" key="6">
    <source>
        <dbReference type="EMBL" id="TCO35652.1"/>
    </source>
</evidence>
<proteinExistence type="predicted"/>
<dbReference type="Pfam" id="PF04879">
    <property type="entry name" value="Molybdop_Fe4S4"/>
    <property type="match status" value="1"/>
</dbReference>
<dbReference type="PANTHER" id="PTHR43105:SF10">
    <property type="entry name" value="NADH-QUINONE OXIDOREDUCTASE SUBUNIT G"/>
    <property type="match status" value="1"/>
</dbReference>
<dbReference type="InterPro" id="IPR006656">
    <property type="entry name" value="Mopterin_OxRdtase"/>
</dbReference>
<dbReference type="RefSeq" id="WP_199237965.1">
    <property type="nucleotide sequence ID" value="NZ_SLWN01000001.1"/>
</dbReference>
<evidence type="ECO:0000259" key="5">
    <source>
        <dbReference type="PROSITE" id="PS51669"/>
    </source>
</evidence>
<keyword evidence="4" id="KW-0411">Iron-sulfur</keyword>
<dbReference type="Gene3D" id="2.40.40.20">
    <property type="match status" value="1"/>
</dbReference>
<organism evidence="6 7">
    <name type="scientific">Kribbella steppae</name>
    <dbReference type="NCBI Taxonomy" id="2512223"/>
    <lineage>
        <taxon>Bacteria</taxon>
        <taxon>Bacillati</taxon>
        <taxon>Actinomycetota</taxon>
        <taxon>Actinomycetes</taxon>
        <taxon>Propionibacteriales</taxon>
        <taxon>Kribbellaceae</taxon>
        <taxon>Kribbella</taxon>
    </lineage>
</organism>
<dbReference type="GO" id="GO:0016491">
    <property type="term" value="F:oxidoreductase activity"/>
    <property type="evidence" value="ECO:0007669"/>
    <property type="project" value="InterPro"/>
</dbReference>
<dbReference type="SUPFAM" id="SSF53706">
    <property type="entry name" value="Formate dehydrogenase/DMSO reductase, domains 1-3"/>
    <property type="match status" value="1"/>
</dbReference>
<dbReference type="Gene3D" id="3.40.50.740">
    <property type="match status" value="1"/>
</dbReference>